<evidence type="ECO:0000313" key="2">
    <source>
        <dbReference type="Proteomes" id="UP001321473"/>
    </source>
</evidence>
<dbReference type="AlphaFoldDB" id="A0AAQ4DKE9"/>
<gene>
    <name evidence="1" type="ORF">V5799_034453</name>
</gene>
<organism evidence="1 2">
    <name type="scientific">Amblyomma americanum</name>
    <name type="common">Lone star tick</name>
    <dbReference type="NCBI Taxonomy" id="6943"/>
    <lineage>
        <taxon>Eukaryota</taxon>
        <taxon>Metazoa</taxon>
        <taxon>Ecdysozoa</taxon>
        <taxon>Arthropoda</taxon>
        <taxon>Chelicerata</taxon>
        <taxon>Arachnida</taxon>
        <taxon>Acari</taxon>
        <taxon>Parasitiformes</taxon>
        <taxon>Ixodida</taxon>
        <taxon>Ixodoidea</taxon>
        <taxon>Ixodidae</taxon>
        <taxon>Amblyomminae</taxon>
        <taxon>Amblyomma</taxon>
    </lineage>
</organism>
<comment type="caution">
    <text evidence="1">The sequence shown here is derived from an EMBL/GenBank/DDBJ whole genome shotgun (WGS) entry which is preliminary data.</text>
</comment>
<proteinExistence type="predicted"/>
<name>A0AAQ4DKE9_AMBAM</name>
<sequence>METGKNASGQCRYLNFLVSAWNTVPARLAKITRRCLEIRCCKEVEAAFPGRRERREHRIRRCPKAYETIFTAGPLDSRISCRKTLSRCRVRRTFKRERS</sequence>
<dbReference type="EMBL" id="JARKHS020029677">
    <property type="protein sequence ID" value="KAK8762939.1"/>
    <property type="molecule type" value="Genomic_DNA"/>
</dbReference>
<keyword evidence="2" id="KW-1185">Reference proteome</keyword>
<reference evidence="1 2" key="1">
    <citation type="journal article" date="2023" name="Arcadia Sci">
        <title>De novo assembly of a long-read Amblyomma americanum tick genome.</title>
        <authorList>
            <person name="Chou S."/>
            <person name="Poskanzer K.E."/>
            <person name="Rollins M."/>
            <person name="Thuy-Boun P.S."/>
        </authorList>
    </citation>
    <scope>NUCLEOTIDE SEQUENCE [LARGE SCALE GENOMIC DNA]</scope>
    <source>
        <strain evidence="1">F_SG_1</strain>
        <tissue evidence="1">Salivary glands</tissue>
    </source>
</reference>
<dbReference type="Proteomes" id="UP001321473">
    <property type="component" value="Unassembled WGS sequence"/>
</dbReference>
<accession>A0AAQ4DKE9</accession>
<protein>
    <submittedName>
        <fullName evidence="1">Uncharacterized protein</fullName>
    </submittedName>
</protein>
<evidence type="ECO:0000313" key="1">
    <source>
        <dbReference type="EMBL" id="KAK8762939.1"/>
    </source>
</evidence>